<dbReference type="AlphaFoldDB" id="A0A559M0D8"/>
<dbReference type="Gene3D" id="1.10.720.30">
    <property type="entry name" value="SAP domain"/>
    <property type="match status" value="1"/>
</dbReference>
<dbReference type="InterPro" id="IPR003034">
    <property type="entry name" value="SAP_dom"/>
</dbReference>
<dbReference type="Proteomes" id="UP000315522">
    <property type="component" value="Unassembled WGS sequence"/>
</dbReference>
<feature type="domain" description="SAP" evidence="2">
    <location>
        <begin position="39"/>
        <end position="73"/>
    </location>
</feature>
<evidence type="ECO:0000256" key="1">
    <source>
        <dbReference type="SAM" id="MobiDB-lite"/>
    </source>
</evidence>
<accession>A0A559M0D8</accession>
<feature type="region of interest" description="Disordered" evidence="1">
    <location>
        <begin position="1"/>
        <end position="46"/>
    </location>
</feature>
<gene>
    <name evidence="3" type="ORF">LAWI1_G008330</name>
</gene>
<dbReference type="SUPFAM" id="SSF68906">
    <property type="entry name" value="SAP domain"/>
    <property type="match status" value="1"/>
</dbReference>
<organism evidence="3 4">
    <name type="scientific">Lachnellula willkommii</name>
    <dbReference type="NCBI Taxonomy" id="215461"/>
    <lineage>
        <taxon>Eukaryota</taxon>
        <taxon>Fungi</taxon>
        <taxon>Dikarya</taxon>
        <taxon>Ascomycota</taxon>
        <taxon>Pezizomycotina</taxon>
        <taxon>Leotiomycetes</taxon>
        <taxon>Helotiales</taxon>
        <taxon>Lachnaceae</taxon>
        <taxon>Lachnellula</taxon>
    </lineage>
</organism>
<dbReference type="Pfam" id="PF02037">
    <property type="entry name" value="SAP"/>
    <property type="match status" value="1"/>
</dbReference>
<feature type="compositionally biased region" description="Polar residues" evidence="1">
    <location>
        <begin position="75"/>
        <end position="85"/>
    </location>
</feature>
<sequence length="246" mass="26383">MSRVTPPVNKFAQGVRRISSTANASRPSGLLDSRARNAYLPRPKSDLKDECIRRQLKTSGSKAELVERLATSDLINTHGFHTQPSGPRRPTTPPTPQVYKPVPLMQGFRTSAPKLTVLDPSAIDYLILPDPPAPPPSNPFSRLRVPLLPDNYNPDRSAQSAHAVETLDEAVPRPEISIVASHPENVAPATISEVVGNDGLDVDIGQLTTAAFGAKEEKESGVLMELWSGFVDDVLGSKGGASKVAV</sequence>
<evidence type="ECO:0000259" key="2">
    <source>
        <dbReference type="SMART" id="SM00513"/>
    </source>
</evidence>
<dbReference type="SMART" id="SM00513">
    <property type="entry name" value="SAP"/>
    <property type="match status" value="1"/>
</dbReference>
<feature type="region of interest" description="Disordered" evidence="1">
    <location>
        <begin position="75"/>
        <end position="97"/>
    </location>
</feature>
<proteinExistence type="predicted"/>
<name>A0A559M0D8_9HELO</name>
<reference evidence="3 4" key="1">
    <citation type="submission" date="2018-05" db="EMBL/GenBank/DDBJ databases">
        <title>Genome sequencing and assembly of the regulated plant pathogen Lachnellula willkommii and related sister species for the development of diagnostic species identification markers.</title>
        <authorList>
            <person name="Giroux E."/>
            <person name="Bilodeau G."/>
        </authorList>
    </citation>
    <scope>NUCLEOTIDE SEQUENCE [LARGE SCALE GENOMIC DNA]</scope>
    <source>
        <strain evidence="3 4">CBS 172.35</strain>
    </source>
</reference>
<dbReference type="InterPro" id="IPR036361">
    <property type="entry name" value="SAP_dom_sf"/>
</dbReference>
<protein>
    <recommendedName>
        <fullName evidence="2">SAP domain-containing protein</fullName>
    </recommendedName>
</protein>
<dbReference type="EMBL" id="QGML01003591">
    <property type="protein sequence ID" value="TVY86420.1"/>
    <property type="molecule type" value="Genomic_DNA"/>
</dbReference>
<keyword evidence="4" id="KW-1185">Reference proteome</keyword>
<comment type="caution">
    <text evidence="3">The sequence shown here is derived from an EMBL/GenBank/DDBJ whole genome shotgun (WGS) entry which is preliminary data.</text>
</comment>
<evidence type="ECO:0000313" key="4">
    <source>
        <dbReference type="Proteomes" id="UP000315522"/>
    </source>
</evidence>
<evidence type="ECO:0000313" key="3">
    <source>
        <dbReference type="EMBL" id="TVY86420.1"/>
    </source>
</evidence>